<dbReference type="InterPro" id="IPR023198">
    <property type="entry name" value="PGP-like_dom2"/>
</dbReference>
<dbReference type="SFLD" id="SFLDG01129">
    <property type="entry name" value="C1.5:_HAD__Beta-PGM__Phosphata"/>
    <property type="match status" value="1"/>
</dbReference>
<dbReference type="NCBIfam" id="TIGR01662">
    <property type="entry name" value="HAD-SF-IIIA"/>
    <property type="match status" value="1"/>
</dbReference>
<name>A0ABM9I5K5_9GAMM</name>
<keyword evidence="1" id="KW-0378">Hydrolase</keyword>
<evidence type="ECO:0000313" key="1">
    <source>
        <dbReference type="EMBL" id="CAI8907032.1"/>
    </source>
</evidence>
<dbReference type="Proteomes" id="UP001162030">
    <property type="component" value="Chromosome"/>
</dbReference>
<dbReference type="InterPro" id="IPR050155">
    <property type="entry name" value="HAD-like_hydrolase_sf"/>
</dbReference>
<dbReference type="SFLD" id="SFLDS00003">
    <property type="entry name" value="Haloacid_Dehalogenase"/>
    <property type="match status" value="1"/>
</dbReference>
<keyword evidence="2" id="KW-1185">Reference proteome</keyword>
<dbReference type="SUPFAM" id="SSF56784">
    <property type="entry name" value="HAD-like"/>
    <property type="match status" value="1"/>
</dbReference>
<accession>A0ABM9I5K5</accession>
<dbReference type="PANTHER" id="PTHR43434:SF24">
    <property type="entry name" value="HYDROLASE-RELATED"/>
    <property type="match status" value="1"/>
</dbReference>
<dbReference type="PANTHER" id="PTHR43434">
    <property type="entry name" value="PHOSPHOGLYCOLATE PHOSPHATASE"/>
    <property type="match status" value="1"/>
</dbReference>
<reference evidence="1 2" key="1">
    <citation type="submission" date="2023-03" db="EMBL/GenBank/DDBJ databases">
        <authorList>
            <person name="Pearce D."/>
        </authorList>
    </citation>
    <scope>NUCLEOTIDE SEQUENCE [LARGE SCALE GENOMIC DNA]</scope>
    <source>
        <strain evidence="1">Msz</strain>
    </source>
</reference>
<dbReference type="Gene3D" id="1.10.150.240">
    <property type="entry name" value="Putative phosphatase, domain 2"/>
    <property type="match status" value="1"/>
</dbReference>
<dbReference type="EMBL" id="OX458333">
    <property type="protein sequence ID" value="CAI8907032.1"/>
    <property type="molecule type" value="Genomic_DNA"/>
</dbReference>
<dbReference type="NCBIfam" id="TIGR01509">
    <property type="entry name" value="HAD-SF-IA-v3"/>
    <property type="match status" value="1"/>
</dbReference>
<evidence type="ECO:0000313" key="2">
    <source>
        <dbReference type="Proteomes" id="UP001162030"/>
    </source>
</evidence>
<dbReference type="NCBIfam" id="TIGR01549">
    <property type="entry name" value="HAD-SF-IA-v1"/>
    <property type="match status" value="1"/>
</dbReference>
<dbReference type="Pfam" id="PF13419">
    <property type="entry name" value="HAD_2"/>
    <property type="match status" value="1"/>
</dbReference>
<dbReference type="InterPro" id="IPR023214">
    <property type="entry name" value="HAD_sf"/>
</dbReference>
<gene>
    <name evidence="1" type="ORF">MSZNOR_3559</name>
</gene>
<dbReference type="RefSeq" id="WP_026609155.1">
    <property type="nucleotide sequence ID" value="NZ_OX458333.1"/>
</dbReference>
<dbReference type="EC" id="3.1.3.18" evidence="1"/>
<organism evidence="1 2">
    <name type="scientific">Methylocaldum szegediense</name>
    <dbReference type="NCBI Taxonomy" id="73780"/>
    <lineage>
        <taxon>Bacteria</taxon>
        <taxon>Pseudomonadati</taxon>
        <taxon>Pseudomonadota</taxon>
        <taxon>Gammaproteobacteria</taxon>
        <taxon>Methylococcales</taxon>
        <taxon>Methylococcaceae</taxon>
        <taxon>Methylocaldum</taxon>
    </lineage>
</organism>
<dbReference type="InterPro" id="IPR041492">
    <property type="entry name" value="HAD_2"/>
</dbReference>
<sequence>MKDRFDLLVFDWDGTLFDSVGWIVECLQLAASDCGLPVPSDMEARSVIGLGLKEAMEVLFPEYPAEMALRLAGCYRRYYSSKVIGADGLFAGVLDMLTELKQRGYRLAVATGKTRSGLNHALALTGTERLFDSTRCADETVSKPNPEMLLQLMSELGIDESRTLMVGDSLHDLRMARNAGVAAVGVGCGANDLAQLMELSPLLCIERTTDLLRFLN</sequence>
<dbReference type="GO" id="GO:0008967">
    <property type="term" value="F:phosphoglycolate phosphatase activity"/>
    <property type="evidence" value="ECO:0007669"/>
    <property type="project" value="UniProtKB-EC"/>
</dbReference>
<dbReference type="InterPro" id="IPR006549">
    <property type="entry name" value="HAD-SF_hydro_IIIA"/>
</dbReference>
<dbReference type="InterPro" id="IPR006439">
    <property type="entry name" value="HAD-SF_hydro_IA"/>
</dbReference>
<dbReference type="InterPro" id="IPR036412">
    <property type="entry name" value="HAD-like_sf"/>
</dbReference>
<proteinExistence type="predicted"/>
<dbReference type="Gene3D" id="3.40.50.1000">
    <property type="entry name" value="HAD superfamily/HAD-like"/>
    <property type="match status" value="1"/>
</dbReference>
<protein>
    <submittedName>
        <fullName evidence="1">Phosphoglycolate phosphatase</fullName>
        <ecNumber evidence="1">3.1.3.18</ecNumber>
    </submittedName>
</protein>